<dbReference type="AlphaFoldDB" id="A0AB38YFM8"/>
<dbReference type="PIRSF" id="PIRSF001488">
    <property type="entry name" value="Tdi_protein"/>
    <property type="match status" value="1"/>
</dbReference>
<feature type="signal peptide" evidence="7">
    <location>
        <begin position="1"/>
        <end position="26"/>
    </location>
</feature>
<evidence type="ECO:0000256" key="7">
    <source>
        <dbReference type="SAM" id="SignalP"/>
    </source>
</evidence>
<evidence type="ECO:0000313" key="9">
    <source>
        <dbReference type="EMBL" id="WLD58151.1"/>
    </source>
</evidence>
<proteinExistence type="inferred from homology"/>
<keyword evidence="5" id="KW-0574">Periplasm</keyword>
<gene>
    <name evidence="9" type="ORF">NFC81_15775</name>
</gene>
<keyword evidence="2 7" id="KW-0732">Signal</keyword>
<feature type="domain" description="DSBA-like thioredoxin" evidence="8">
    <location>
        <begin position="71"/>
        <end position="190"/>
    </location>
</feature>
<dbReference type="InterPro" id="IPR023205">
    <property type="entry name" value="DsbA/DsbL"/>
</dbReference>
<dbReference type="InterPro" id="IPR001853">
    <property type="entry name" value="DSBA-like_thioredoxin_dom"/>
</dbReference>
<evidence type="ECO:0000256" key="6">
    <source>
        <dbReference type="PIRSR" id="PIRSR001488-1"/>
    </source>
</evidence>
<evidence type="ECO:0000256" key="1">
    <source>
        <dbReference type="ARBA" id="ARBA00005791"/>
    </source>
</evidence>
<evidence type="ECO:0000256" key="5">
    <source>
        <dbReference type="PIRNR" id="PIRNR001488"/>
    </source>
</evidence>
<evidence type="ECO:0000256" key="2">
    <source>
        <dbReference type="ARBA" id="ARBA00022729"/>
    </source>
</evidence>
<dbReference type="Gene3D" id="3.40.30.10">
    <property type="entry name" value="Glutaredoxin"/>
    <property type="match status" value="1"/>
</dbReference>
<comment type="similarity">
    <text evidence="1">Belongs to the thioredoxin family. DsbA subfamily.</text>
</comment>
<evidence type="ECO:0000256" key="3">
    <source>
        <dbReference type="ARBA" id="ARBA00023157"/>
    </source>
</evidence>
<sequence length="214" mass="24238">MLRRSIAVFSSLVAGLLLAVTVQAQALQEGTHYRVIAQPLNVAIPSGKDGIIQEFFWYGCIHCFNLETAIQRFKAELPDNLVFEEVPATFSPVHELHGRAFYTWQFLNMPEDTHMAIYNEIFVNRNNLRTERDLAAFFARQGVSEDRFQQMFNSFSVRTKTRVAQNMTAQAQVRGTPSVLVNGRYLIESGLPGVRTNEDMLRIAQQLALQVAAQ</sequence>
<dbReference type="CDD" id="cd03019">
    <property type="entry name" value="DsbA_DsbA"/>
    <property type="match status" value="1"/>
</dbReference>
<keyword evidence="4" id="KW-0676">Redox-active center</keyword>
<keyword evidence="3 5" id="KW-1015">Disulfide bond</keyword>
<dbReference type="EMBL" id="CP101717">
    <property type="protein sequence ID" value="WLD58151.1"/>
    <property type="molecule type" value="Genomic_DNA"/>
</dbReference>
<feature type="chain" id="PRO_5044264590" description="Thiol:disulfide interchange protein" evidence="7">
    <location>
        <begin position="27"/>
        <end position="214"/>
    </location>
</feature>
<feature type="disulfide bond" description="Redox-active" evidence="6">
    <location>
        <begin position="60"/>
        <end position="63"/>
    </location>
</feature>
<comment type="subcellular location">
    <subcellularLocation>
        <location evidence="5">Periplasm</location>
    </subcellularLocation>
</comment>
<name>A0AB38YFM8_9GAMM</name>
<protein>
    <recommendedName>
        <fullName evidence="5">Thiol:disulfide interchange protein</fullName>
    </recommendedName>
</protein>
<dbReference type="PANTHER" id="PTHR35891">
    <property type="entry name" value="THIOL:DISULFIDE INTERCHANGE PROTEIN DSBA"/>
    <property type="match status" value="1"/>
</dbReference>
<dbReference type="InterPro" id="IPR050824">
    <property type="entry name" value="Thiol_disulfide_DsbA"/>
</dbReference>
<accession>A0AB38YFM8</accession>
<evidence type="ECO:0000256" key="4">
    <source>
        <dbReference type="ARBA" id="ARBA00023284"/>
    </source>
</evidence>
<dbReference type="GO" id="GO:0016491">
    <property type="term" value="F:oxidoreductase activity"/>
    <property type="evidence" value="ECO:0007669"/>
    <property type="project" value="InterPro"/>
</dbReference>
<organism evidence="9">
    <name type="scientific">Salinispirillum sp. LH 10-3-1</name>
    <dbReference type="NCBI Taxonomy" id="2952525"/>
    <lineage>
        <taxon>Bacteria</taxon>
        <taxon>Pseudomonadati</taxon>
        <taxon>Pseudomonadota</taxon>
        <taxon>Gammaproteobacteria</taxon>
        <taxon>Oceanospirillales</taxon>
        <taxon>Saccharospirillaceae</taxon>
        <taxon>Salinispirillum</taxon>
    </lineage>
</organism>
<dbReference type="Pfam" id="PF01323">
    <property type="entry name" value="DSBA"/>
    <property type="match status" value="1"/>
</dbReference>
<evidence type="ECO:0000259" key="8">
    <source>
        <dbReference type="Pfam" id="PF01323"/>
    </source>
</evidence>
<dbReference type="InterPro" id="IPR036249">
    <property type="entry name" value="Thioredoxin-like_sf"/>
</dbReference>
<reference evidence="9" key="1">
    <citation type="submission" date="2022-07" db="EMBL/GenBank/DDBJ databases">
        <title>Complete genome sequence of Salinispirillum sp. LH10-3-1 capable of multiple carbohydrate inversion isolated from a soda lake.</title>
        <authorList>
            <person name="Liu J."/>
            <person name="Zhai Y."/>
            <person name="Zhang H."/>
            <person name="Yang H."/>
            <person name="Qu J."/>
            <person name="Li J."/>
        </authorList>
    </citation>
    <scope>NUCLEOTIDE SEQUENCE</scope>
    <source>
        <strain evidence="9">LH 10-3-1</strain>
    </source>
</reference>
<dbReference type="SUPFAM" id="SSF52833">
    <property type="entry name" value="Thioredoxin-like"/>
    <property type="match status" value="1"/>
</dbReference>
<dbReference type="GO" id="GO:0042597">
    <property type="term" value="C:periplasmic space"/>
    <property type="evidence" value="ECO:0007669"/>
    <property type="project" value="UniProtKB-SubCell"/>
</dbReference>
<dbReference type="RefSeq" id="WP_304995438.1">
    <property type="nucleotide sequence ID" value="NZ_CP101717.1"/>
</dbReference>
<dbReference type="PANTHER" id="PTHR35891:SF2">
    <property type="entry name" value="THIOL:DISULFIDE INTERCHANGE PROTEIN DSBA"/>
    <property type="match status" value="1"/>
</dbReference>